<dbReference type="InterPro" id="IPR036477">
    <property type="entry name" value="Formyl_transf_N_sf"/>
</dbReference>
<dbReference type="InterPro" id="IPR002376">
    <property type="entry name" value="Formyl_transf_N"/>
</dbReference>
<dbReference type="SUPFAM" id="SSF53328">
    <property type="entry name" value="Formyltransferase"/>
    <property type="match status" value="1"/>
</dbReference>
<accession>A0A382SLZ2</accession>
<gene>
    <name evidence="2" type="ORF">METZ01_LOCUS363773</name>
</gene>
<dbReference type="AlphaFoldDB" id="A0A382SLZ2"/>
<feature type="domain" description="Formyl transferase N-terminal" evidence="1">
    <location>
        <begin position="45"/>
        <end position="133"/>
    </location>
</feature>
<evidence type="ECO:0000259" key="1">
    <source>
        <dbReference type="Pfam" id="PF00551"/>
    </source>
</evidence>
<sequence>MAKRMIRIFTRDREKELVKKFMNTLNIPFEIYTSNDSPTLEPFELGVSYNYTKKIEPPLLYLARKGFINYHPAPLPEYPMGPQYEKNSPERGVEDKVMEWGVTLHYMDEEYDSGPIIRKMMFELEEPPATKDELGSLTHWHLWKLFKNSILDVYHF</sequence>
<organism evidence="2">
    <name type="scientific">marine metagenome</name>
    <dbReference type="NCBI Taxonomy" id="408172"/>
    <lineage>
        <taxon>unclassified sequences</taxon>
        <taxon>metagenomes</taxon>
        <taxon>ecological metagenomes</taxon>
    </lineage>
</organism>
<proteinExistence type="predicted"/>
<evidence type="ECO:0000313" key="2">
    <source>
        <dbReference type="EMBL" id="SVD10919.1"/>
    </source>
</evidence>
<feature type="non-terminal residue" evidence="2">
    <location>
        <position position="156"/>
    </location>
</feature>
<dbReference type="Pfam" id="PF00551">
    <property type="entry name" value="Formyl_trans_N"/>
    <property type="match status" value="1"/>
</dbReference>
<reference evidence="2" key="1">
    <citation type="submission" date="2018-05" db="EMBL/GenBank/DDBJ databases">
        <authorList>
            <person name="Lanie J.A."/>
            <person name="Ng W.-L."/>
            <person name="Kazmierczak K.M."/>
            <person name="Andrzejewski T.M."/>
            <person name="Davidsen T.M."/>
            <person name="Wayne K.J."/>
            <person name="Tettelin H."/>
            <person name="Glass J.I."/>
            <person name="Rusch D."/>
            <person name="Podicherti R."/>
            <person name="Tsui H.-C.T."/>
            <person name="Winkler M.E."/>
        </authorList>
    </citation>
    <scope>NUCLEOTIDE SEQUENCE</scope>
</reference>
<dbReference type="Gene3D" id="3.40.50.12230">
    <property type="match status" value="1"/>
</dbReference>
<name>A0A382SLZ2_9ZZZZ</name>
<dbReference type="InterPro" id="IPR001555">
    <property type="entry name" value="GART_AS"/>
</dbReference>
<protein>
    <recommendedName>
        <fullName evidence="1">Formyl transferase N-terminal domain-containing protein</fullName>
    </recommendedName>
</protein>
<dbReference type="EMBL" id="UINC01130083">
    <property type="protein sequence ID" value="SVD10919.1"/>
    <property type="molecule type" value="Genomic_DNA"/>
</dbReference>
<dbReference type="PROSITE" id="PS00373">
    <property type="entry name" value="GART"/>
    <property type="match status" value="1"/>
</dbReference>